<name>W7CY00_9LIST</name>
<evidence type="ECO:0000313" key="1">
    <source>
        <dbReference type="EMBL" id="EUJ40636.1"/>
    </source>
</evidence>
<dbReference type="AlphaFoldDB" id="W7CY00"/>
<dbReference type="OrthoDB" id="9785438at2"/>
<reference evidence="1 2" key="1">
    <citation type="submission" date="2012-12" db="EMBL/GenBank/DDBJ databases">
        <title>Novel taxa of Listeriaceae from agricultural environments in the United States.</title>
        <authorList>
            <person name="den Bakker H.C."/>
            <person name="Allred A."/>
            <person name="Warchocki S."/>
            <person name="Wright E.M."/>
            <person name="Burrell A."/>
            <person name="Nightingale K.K."/>
            <person name="Kephart D."/>
            <person name="Wiedmann M."/>
        </authorList>
    </citation>
    <scope>NUCLEOTIDE SEQUENCE [LARGE SCALE GENOMIC DNA]</scope>
    <source>
        <strain evidence="1 2">FSL F6-1037</strain>
    </source>
</reference>
<dbReference type="PANTHER" id="PTHR33639:SF2">
    <property type="entry name" value="DUF393 DOMAIN-CONTAINING PROTEIN"/>
    <property type="match status" value="1"/>
</dbReference>
<evidence type="ECO:0008006" key="3">
    <source>
        <dbReference type="Google" id="ProtNLM"/>
    </source>
</evidence>
<dbReference type="PANTHER" id="PTHR33639">
    <property type="entry name" value="THIOL-DISULFIDE OXIDOREDUCTASE DCC"/>
    <property type="match status" value="1"/>
</dbReference>
<dbReference type="GO" id="GO:0015035">
    <property type="term" value="F:protein-disulfide reductase activity"/>
    <property type="evidence" value="ECO:0007669"/>
    <property type="project" value="InterPro"/>
</dbReference>
<dbReference type="STRING" id="1265861.BCAMP_04562"/>
<comment type="caution">
    <text evidence="1">The sequence shown here is derived from an EMBL/GenBank/DDBJ whole genome shotgun (WGS) entry which is preliminary data.</text>
</comment>
<dbReference type="EMBL" id="AODH01000016">
    <property type="protein sequence ID" value="EUJ40636.1"/>
    <property type="molecule type" value="Genomic_DNA"/>
</dbReference>
<evidence type="ECO:0000313" key="2">
    <source>
        <dbReference type="Proteomes" id="UP000019243"/>
    </source>
</evidence>
<accession>W7CY00</accession>
<dbReference type="InterPro" id="IPR007263">
    <property type="entry name" value="DCC1-like"/>
</dbReference>
<sequence>MIIVAFDSDCLMCNGFVIWLLKHDKQERLTFTALNSAYFETLCTERKLTIKQDSLIFISGSNIAVESTAVIETLRQIKGLQYISPLAYALPRSLRDTCYRFVARRRKKTSSSSACPIIPPQWRHRFK</sequence>
<protein>
    <recommendedName>
        <fullName evidence="3">Thiol-disulfide oxidoreductase</fullName>
    </recommendedName>
</protein>
<dbReference type="Proteomes" id="UP000019243">
    <property type="component" value="Unassembled WGS sequence"/>
</dbReference>
<gene>
    <name evidence="1" type="ORF">BCAMP_04562</name>
</gene>
<organism evidence="1 2">
    <name type="scientific">Brochothrix campestris FSL F6-1037</name>
    <dbReference type="NCBI Taxonomy" id="1265861"/>
    <lineage>
        <taxon>Bacteria</taxon>
        <taxon>Bacillati</taxon>
        <taxon>Bacillota</taxon>
        <taxon>Bacilli</taxon>
        <taxon>Bacillales</taxon>
        <taxon>Listeriaceae</taxon>
        <taxon>Brochothrix</taxon>
    </lineage>
</organism>
<dbReference type="Pfam" id="PF04134">
    <property type="entry name" value="DCC1-like"/>
    <property type="match status" value="1"/>
</dbReference>
<dbReference type="InterPro" id="IPR052927">
    <property type="entry name" value="DCC_oxidoreductase"/>
</dbReference>
<dbReference type="RefSeq" id="WP_035313915.1">
    <property type="nucleotide sequence ID" value="NZ_AODH01000016.1"/>
</dbReference>
<proteinExistence type="predicted"/>
<keyword evidence="2" id="KW-1185">Reference proteome</keyword>